<keyword evidence="1" id="KW-0472">Membrane</keyword>
<keyword evidence="3" id="KW-1185">Reference proteome</keyword>
<evidence type="ECO:0000313" key="3">
    <source>
        <dbReference type="Proteomes" id="UP001241748"/>
    </source>
</evidence>
<gene>
    <name evidence="2" type="primary">prli42</name>
    <name evidence="2" type="ORF">P5G62_002615</name>
</gene>
<feature type="transmembrane region" description="Helical" evidence="1">
    <location>
        <begin position="20"/>
        <end position="40"/>
    </location>
</feature>
<dbReference type="NCBIfam" id="NF033880">
    <property type="entry name" value="Prli42"/>
    <property type="match status" value="1"/>
</dbReference>
<proteinExistence type="predicted"/>
<organism evidence="2 3">
    <name type="scientific">Neobacillus driksii</name>
    <dbReference type="NCBI Taxonomy" id="3035913"/>
    <lineage>
        <taxon>Bacteria</taxon>
        <taxon>Bacillati</taxon>
        <taxon>Bacillota</taxon>
        <taxon>Bacilli</taxon>
        <taxon>Bacillales</taxon>
        <taxon>Bacillaceae</taxon>
        <taxon>Neobacillus</taxon>
    </lineage>
</organism>
<name>A0ABV4YMF9_9BACI</name>
<dbReference type="InterPro" id="IPR049722">
    <property type="entry name" value="Prli42-like"/>
</dbReference>
<sequence>MLLKIKGEPTLINKKTRKIVVYLMLIAMLASTLLIGIAQFI</sequence>
<accession>A0ABV4YMF9</accession>
<dbReference type="EMBL" id="JAROBZ020000001">
    <property type="protein sequence ID" value="MFB3166032.1"/>
    <property type="molecule type" value="Genomic_DNA"/>
</dbReference>
<dbReference type="Proteomes" id="UP001241748">
    <property type="component" value="Unassembled WGS sequence"/>
</dbReference>
<keyword evidence="1" id="KW-1133">Transmembrane helix</keyword>
<dbReference type="RefSeq" id="WP_306073479.1">
    <property type="nucleotide sequence ID" value="NZ_JAROBZ020000001.1"/>
</dbReference>
<evidence type="ECO:0000256" key="1">
    <source>
        <dbReference type="SAM" id="Phobius"/>
    </source>
</evidence>
<comment type="caution">
    <text evidence="2">The sequence shown here is derived from an EMBL/GenBank/DDBJ whole genome shotgun (WGS) entry which is preliminary data.</text>
</comment>
<protein>
    <submittedName>
        <fullName evidence="2">Stressosome-associated protein Prli42</fullName>
    </submittedName>
</protein>
<keyword evidence="1" id="KW-0812">Transmembrane</keyword>
<reference evidence="2 3" key="1">
    <citation type="submission" date="2024-05" db="EMBL/GenBank/DDBJ databases">
        <authorList>
            <person name="Venkateswaran K."/>
        </authorList>
    </citation>
    <scope>NUCLEOTIDE SEQUENCE [LARGE SCALE GENOMIC DNA]</scope>
    <source>
        <strain evidence="2 3">179-C4-2-HS</strain>
    </source>
</reference>
<evidence type="ECO:0000313" key="2">
    <source>
        <dbReference type="EMBL" id="MFB3166032.1"/>
    </source>
</evidence>